<dbReference type="SUPFAM" id="SSF52540">
    <property type="entry name" value="P-loop containing nucleoside triphosphate hydrolases"/>
    <property type="match status" value="1"/>
</dbReference>
<keyword evidence="5" id="KW-0819">tRNA processing</keyword>
<evidence type="ECO:0000256" key="4">
    <source>
        <dbReference type="ARBA" id="ARBA00022490"/>
    </source>
</evidence>
<dbReference type="GO" id="GO:0046872">
    <property type="term" value="F:metal ion binding"/>
    <property type="evidence" value="ECO:0007669"/>
    <property type="project" value="UniProtKB-KW"/>
</dbReference>
<dbReference type="PANTHER" id="PTHR33540">
    <property type="entry name" value="TRNA THREONYLCARBAMOYLADENOSINE BIOSYNTHESIS PROTEIN TSAE"/>
    <property type="match status" value="1"/>
</dbReference>
<dbReference type="PANTHER" id="PTHR33540:SF2">
    <property type="entry name" value="TRNA THREONYLCARBAMOYLADENOSINE BIOSYNTHESIS PROTEIN TSAE"/>
    <property type="match status" value="1"/>
</dbReference>
<organism evidence="11">
    <name type="scientific">Schlesneria paludicola</name>
    <dbReference type="NCBI Taxonomy" id="360056"/>
    <lineage>
        <taxon>Bacteria</taxon>
        <taxon>Pseudomonadati</taxon>
        <taxon>Planctomycetota</taxon>
        <taxon>Planctomycetia</taxon>
        <taxon>Planctomycetales</taxon>
        <taxon>Planctomycetaceae</taxon>
        <taxon>Schlesneria</taxon>
    </lineage>
</organism>
<dbReference type="Gene3D" id="3.40.50.300">
    <property type="entry name" value="P-loop containing nucleotide triphosphate hydrolases"/>
    <property type="match status" value="1"/>
</dbReference>
<reference evidence="11" key="1">
    <citation type="journal article" date="2020" name="mSystems">
        <title>Genome- and Community-Level Interaction Insights into Carbon Utilization and Element Cycling Functions of Hydrothermarchaeota in Hydrothermal Sediment.</title>
        <authorList>
            <person name="Zhou Z."/>
            <person name="Liu Y."/>
            <person name="Xu W."/>
            <person name="Pan J."/>
            <person name="Luo Z.H."/>
            <person name="Li M."/>
        </authorList>
    </citation>
    <scope>NUCLEOTIDE SEQUENCE [LARGE SCALE GENOMIC DNA]</scope>
    <source>
        <strain evidence="11">SpSt-508</strain>
    </source>
</reference>
<protein>
    <recommendedName>
        <fullName evidence="3">tRNA threonylcarbamoyladenosine biosynthesis protein TsaE</fullName>
    </recommendedName>
    <alternativeName>
        <fullName evidence="10">t(6)A37 threonylcarbamoyladenosine biosynthesis protein TsaE</fullName>
    </alternativeName>
</protein>
<evidence type="ECO:0000256" key="3">
    <source>
        <dbReference type="ARBA" id="ARBA00019010"/>
    </source>
</evidence>
<evidence type="ECO:0000256" key="7">
    <source>
        <dbReference type="ARBA" id="ARBA00022741"/>
    </source>
</evidence>
<proteinExistence type="inferred from homology"/>
<gene>
    <name evidence="11" type="primary">tsaE</name>
    <name evidence="11" type="ORF">ENS64_13330</name>
</gene>
<keyword evidence="6" id="KW-0479">Metal-binding</keyword>
<evidence type="ECO:0000256" key="5">
    <source>
        <dbReference type="ARBA" id="ARBA00022694"/>
    </source>
</evidence>
<comment type="caution">
    <text evidence="11">The sequence shown here is derived from an EMBL/GenBank/DDBJ whole genome shotgun (WGS) entry which is preliminary data.</text>
</comment>
<dbReference type="AlphaFoldDB" id="A0A7C4QQF4"/>
<dbReference type="GO" id="GO:0005737">
    <property type="term" value="C:cytoplasm"/>
    <property type="evidence" value="ECO:0007669"/>
    <property type="project" value="UniProtKB-SubCell"/>
</dbReference>
<evidence type="ECO:0000256" key="2">
    <source>
        <dbReference type="ARBA" id="ARBA00007599"/>
    </source>
</evidence>
<name>A0A7C4QQF4_9PLAN</name>
<evidence type="ECO:0000256" key="6">
    <source>
        <dbReference type="ARBA" id="ARBA00022723"/>
    </source>
</evidence>
<dbReference type="InterPro" id="IPR027417">
    <property type="entry name" value="P-loop_NTPase"/>
</dbReference>
<evidence type="ECO:0000313" key="11">
    <source>
        <dbReference type="EMBL" id="HGT40224.1"/>
    </source>
</evidence>
<keyword evidence="7" id="KW-0547">Nucleotide-binding</keyword>
<evidence type="ECO:0000256" key="8">
    <source>
        <dbReference type="ARBA" id="ARBA00022840"/>
    </source>
</evidence>
<evidence type="ECO:0000256" key="1">
    <source>
        <dbReference type="ARBA" id="ARBA00004496"/>
    </source>
</evidence>
<keyword evidence="4" id="KW-0963">Cytoplasm</keyword>
<sequence>MWLVHSEAETARLAARLATVLRPGDVVALLGELGAGKTRFVQYLAEACGVPRTAVTSPTFTLVHEYAGRILLRHCDVYRLRHPREFADVGVDELFAEDGVALVEWADRVEADLPRDHLRLEIVPVGPTERNITLTATGPRSRQVLQGLLTEASL</sequence>
<evidence type="ECO:0000256" key="9">
    <source>
        <dbReference type="ARBA" id="ARBA00022842"/>
    </source>
</evidence>
<dbReference type="GO" id="GO:0016740">
    <property type="term" value="F:transferase activity"/>
    <property type="evidence" value="ECO:0007669"/>
    <property type="project" value="UniProtKB-KW"/>
</dbReference>
<comment type="similarity">
    <text evidence="2">Belongs to the TsaE family.</text>
</comment>
<dbReference type="GO" id="GO:0005524">
    <property type="term" value="F:ATP binding"/>
    <property type="evidence" value="ECO:0007669"/>
    <property type="project" value="UniProtKB-KW"/>
</dbReference>
<dbReference type="EMBL" id="DSVQ01000016">
    <property type="protein sequence ID" value="HGT40224.1"/>
    <property type="molecule type" value="Genomic_DNA"/>
</dbReference>
<keyword evidence="11" id="KW-0808">Transferase</keyword>
<accession>A0A7C4QQF4</accession>
<dbReference type="InterPro" id="IPR003442">
    <property type="entry name" value="T6A_TsaE"/>
</dbReference>
<dbReference type="Pfam" id="PF02367">
    <property type="entry name" value="TsaE"/>
    <property type="match status" value="1"/>
</dbReference>
<comment type="subcellular location">
    <subcellularLocation>
        <location evidence="1">Cytoplasm</location>
    </subcellularLocation>
</comment>
<evidence type="ECO:0000256" key="10">
    <source>
        <dbReference type="ARBA" id="ARBA00032441"/>
    </source>
</evidence>
<keyword evidence="8" id="KW-0067">ATP-binding</keyword>
<dbReference type="GO" id="GO:0002949">
    <property type="term" value="P:tRNA threonylcarbamoyladenosine modification"/>
    <property type="evidence" value="ECO:0007669"/>
    <property type="project" value="InterPro"/>
</dbReference>
<keyword evidence="9" id="KW-0460">Magnesium</keyword>
<dbReference type="NCBIfam" id="TIGR00150">
    <property type="entry name" value="T6A_YjeE"/>
    <property type="match status" value="1"/>
</dbReference>